<dbReference type="PANTHER" id="PTHR34352">
    <property type="entry name" value="PROTEIN YHFA"/>
    <property type="match status" value="1"/>
</dbReference>
<reference evidence="1" key="1">
    <citation type="submission" date="2018-06" db="EMBL/GenBank/DDBJ databases">
        <authorList>
            <person name="Zhirakovskaya E."/>
        </authorList>
    </citation>
    <scope>NUCLEOTIDE SEQUENCE</scope>
</reference>
<dbReference type="PANTHER" id="PTHR34352:SF1">
    <property type="entry name" value="PROTEIN YHFA"/>
    <property type="match status" value="1"/>
</dbReference>
<evidence type="ECO:0008006" key="2">
    <source>
        <dbReference type="Google" id="ProtNLM"/>
    </source>
</evidence>
<dbReference type="EMBL" id="UOFJ01000026">
    <property type="protein sequence ID" value="VAW61160.1"/>
    <property type="molecule type" value="Genomic_DNA"/>
</dbReference>
<dbReference type="InterPro" id="IPR036102">
    <property type="entry name" value="OsmC/Ohrsf"/>
</dbReference>
<dbReference type="Gene3D" id="3.30.300.20">
    <property type="match status" value="1"/>
</dbReference>
<dbReference type="AlphaFoldDB" id="A0A3B0X9A5"/>
<sequence length="136" mass="15334">MLEYEITARRIDEHGSIAQCKDAKLVIDTDLKGRADAFNPAELLLAAVAACILKNMERIAPIIHFEYQAVSIRVHGERQDSPPKMSSIEYEIIIESDESDHKMNLMHENIRKFGTVYNTVLPGTQLSGSLKNIKDH</sequence>
<name>A0A3B0X9A5_9ZZZZ</name>
<evidence type="ECO:0000313" key="1">
    <source>
        <dbReference type="EMBL" id="VAW61160.1"/>
    </source>
</evidence>
<organism evidence="1">
    <name type="scientific">hydrothermal vent metagenome</name>
    <dbReference type="NCBI Taxonomy" id="652676"/>
    <lineage>
        <taxon>unclassified sequences</taxon>
        <taxon>metagenomes</taxon>
        <taxon>ecological metagenomes</taxon>
    </lineage>
</organism>
<dbReference type="SUPFAM" id="SSF82784">
    <property type="entry name" value="OsmC-like"/>
    <property type="match status" value="1"/>
</dbReference>
<gene>
    <name evidence="1" type="ORF">MNBD_GAMMA10-41</name>
</gene>
<dbReference type="Pfam" id="PF02566">
    <property type="entry name" value="OsmC"/>
    <property type="match status" value="1"/>
</dbReference>
<proteinExistence type="predicted"/>
<protein>
    <recommendedName>
        <fullName evidence="2">OsmC/Ohr family protein</fullName>
    </recommendedName>
</protein>
<accession>A0A3B0X9A5</accession>
<dbReference type="InterPro" id="IPR003718">
    <property type="entry name" value="OsmC/Ohr_fam"/>
</dbReference>
<dbReference type="InterPro" id="IPR015946">
    <property type="entry name" value="KH_dom-like_a/b"/>
</dbReference>